<keyword evidence="4" id="KW-1185">Reference proteome</keyword>
<proteinExistence type="predicted"/>
<name>E0SRW8_IGNAA</name>
<feature type="transmembrane region" description="Helical" evidence="1">
    <location>
        <begin position="255"/>
        <end position="278"/>
    </location>
</feature>
<dbReference type="AlphaFoldDB" id="E0SRW8"/>
<dbReference type="KEGG" id="iag:Igag_1702"/>
<dbReference type="InterPro" id="IPR036938">
    <property type="entry name" value="PAP2/HPO_sf"/>
</dbReference>
<dbReference type="PANTHER" id="PTHR14969:SF13">
    <property type="entry name" value="AT30094P"/>
    <property type="match status" value="1"/>
</dbReference>
<keyword evidence="1" id="KW-0472">Membrane</keyword>
<evidence type="ECO:0000313" key="3">
    <source>
        <dbReference type="EMBL" id="ADM28499.1"/>
    </source>
</evidence>
<feature type="transmembrane region" description="Helical" evidence="1">
    <location>
        <begin position="12"/>
        <end position="32"/>
    </location>
</feature>
<dbReference type="Pfam" id="PF01569">
    <property type="entry name" value="PAP2"/>
    <property type="match status" value="1"/>
</dbReference>
<dbReference type="InterPro" id="IPR000326">
    <property type="entry name" value="PAP2/HPO"/>
</dbReference>
<feature type="transmembrane region" description="Helical" evidence="1">
    <location>
        <begin position="149"/>
        <end position="170"/>
    </location>
</feature>
<accession>E0SRW8</accession>
<dbReference type="BioCyc" id="IAGG583356:GHAH-1689-MONOMER"/>
<feature type="transmembrane region" description="Helical" evidence="1">
    <location>
        <begin position="124"/>
        <end position="143"/>
    </location>
</feature>
<dbReference type="PANTHER" id="PTHR14969">
    <property type="entry name" value="SPHINGOSINE-1-PHOSPHATE PHOSPHOHYDROLASE"/>
    <property type="match status" value="1"/>
</dbReference>
<dbReference type="EMBL" id="CP002098">
    <property type="protein sequence ID" value="ADM28499.1"/>
    <property type="molecule type" value="Genomic_DNA"/>
</dbReference>
<feature type="transmembrane region" description="Helical" evidence="1">
    <location>
        <begin position="177"/>
        <end position="195"/>
    </location>
</feature>
<dbReference type="STRING" id="583356.Igag_1702"/>
<feature type="transmembrane region" description="Helical" evidence="1">
    <location>
        <begin position="39"/>
        <end position="57"/>
    </location>
</feature>
<feature type="domain" description="Phosphatidic acid phosphatase type 2/haloperoxidase" evidence="2">
    <location>
        <begin position="61"/>
        <end position="167"/>
    </location>
</feature>
<evidence type="ECO:0000313" key="4">
    <source>
        <dbReference type="Proteomes" id="UP000001304"/>
    </source>
</evidence>
<evidence type="ECO:0000259" key="2">
    <source>
        <dbReference type="SMART" id="SM00014"/>
    </source>
</evidence>
<feature type="transmembrane region" description="Helical" evidence="1">
    <location>
        <begin position="201"/>
        <end position="220"/>
    </location>
</feature>
<sequence length="296" mass="32954">MDIHRDADYYIYIATAILFIALIIASITNDVILWRIFSAFGEELAYIALSILIYIFIDPYTGLTLISLTILSGSINILLKYTLNLPRPPRELWKISESGPGFPSGHSQISSTFWTFICIEMKSLSMVVLSISILISIALSRIFLGVHYWYDVVGGLAIGIAITSTSILILRRFDERKTLAILNISTFIVSLYNVYMGHEIHLSLALVGLSIGFTLGYKWITKSVSIIRNTNIYGKIIMFIAIVAIAIILREISSISPAITPISYILIALSILSIPILYEKFASREKGFGSVEAEDL</sequence>
<evidence type="ECO:0000256" key="1">
    <source>
        <dbReference type="SAM" id="Phobius"/>
    </source>
</evidence>
<protein>
    <submittedName>
        <fullName evidence="3">Phosphoesterase PA-phosphatase related</fullName>
    </submittedName>
</protein>
<reference evidence="3 4" key="1">
    <citation type="journal article" date="2010" name="Stand. Genomic Sci.">
        <title>Complete genome sequence of Ignisphaera aggregans type strain (AQ1.S1).</title>
        <authorList>
            <person name="Goker M."/>
            <person name="Held B."/>
            <person name="Lapidus A."/>
            <person name="Nolan M."/>
            <person name="Spring S."/>
            <person name="Yasawong M."/>
            <person name="Lucas S."/>
            <person name="Glavina Del Rio T."/>
            <person name="Tice H."/>
            <person name="Cheng J.F."/>
            <person name="Goodwin L."/>
            <person name="Tapia R."/>
            <person name="Pitluck S."/>
            <person name="Liolios K."/>
            <person name="Ivanova N."/>
            <person name="Mavromatis K."/>
            <person name="Mikhailova N."/>
            <person name="Pati A."/>
            <person name="Chen A."/>
            <person name="Palaniappan K."/>
            <person name="Brambilla E."/>
            <person name="Land M."/>
            <person name="Hauser L."/>
            <person name="Chang Y.J."/>
            <person name="Jeffries C.D."/>
            <person name="Brettin T."/>
            <person name="Detter J.C."/>
            <person name="Han C."/>
            <person name="Rohde M."/>
            <person name="Sikorski J."/>
            <person name="Woyke T."/>
            <person name="Bristow J."/>
            <person name="Eisen J.A."/>
            <person name="Markowitz V."/>
            <person name="Hugenholtz P."/>
            <person name="Kyrpides N.C."/>
            <person name="Klenk H.P."/>
        </authorList>
    </citation>
    <scope>NUCLEOTIDE SEQUENCE [LARGE SCALE GENOMIC DNA]</scope>
    <source>
        <strain evidence="4">DSM 17230 / JCM 13409 / AQ1.S1</strain>
    </source>
</reference>
<gene>
    <name evidence="3" type="ordered locus">Igag_1702</name>
</gene>
<dbReference type="SMART" id="SM00014">
    <property type="entry name" value="acidPPc"/>
    <property type="match status" value="1"/>
</dbReference>
<dbReference type="Proteomes" id="UP000001304">
    <property type="component" value="Chromosome"/>
</dbReference>
<dbReference type="SUPFAM" id="SSF48317">
    <property type="entry name" value="Acid phosphatase/Vanadium-dependent haloperoxidase"/>
    <property type="match status" value="1"/>
</dbReference>
<organism evidence="3 4">
    <name type="scientific">Ignisphaera aggregans (strain DSM 17230 / JCM 13409 / AQ1.S1)</name>
    <dbReference type="NCBI Taxonomy" id="583356"/>
    <lineage>
        <taxon>Archaea</taxon>
        <taxon>Thermoproteota</taxon>
        <taxon>Thermoprotei</taxon>
        <taxon>Desulfurococcales</taxon>
        <taxon>Desulfurococcaceae</taxon>
        <taxon>Ignisphaera</taxon>
    </lineage>
</organism>
<dbReference type="Gene3D" id="1.20.144.10">
    <property type="entry name" value="Phosphatidic acid phosphatase type 2/haloperoxidase"/>
    <property type="match status" value="1"/>
</dbReference>
<keyword evidence="1" id="KW-1133">Transmembrane helix</keyword>
<feature type="transmembrane region" description="Helical" evidence="1">
    <location>
        <begin position="232"/>
        <end position="249"/>
    </location>
</feature>
<dbReference type="HOGENOM" id="CLU_068892_2_0_2"/>
<keyword evidence="1" id="KW-0812">Transmembrane</keyword>